<protein>
    <recommendedName>
        <fullName evidence="10">Large-conductance mechanosensitive channel</fullName>
    </recommendedName>
</protein>
<dbReference type="SUPFAM" id="SSF81330">
    <property type="entry name" value="Gated mechanosensitive channel"/>
    <property type="match status" value="1"/>
</dbReference>
<keyword evidence="6 10" id="KW-1133">Transmembrane helix</keyword>
<organism evidence="11 12">
    <name type="scientific">Antricoccus suffuscus</name>
    <dbReference type="NCBI Taxonomy" id="1629062"/>
    <lineage>
        <taxon>Bacteria</taxon>
        <taxon>Bacillati</taxon>
        <taxon>Actinomycetota</taxon>
        <taxon>Actinomycetes</taxon>
        <taxon>Geodermatophilales</taxon>
        <taxon>Antricoccaceae</taxon>
        <taxon>Antricoccus</taxon>
    </lineage>
</organism>
<dbReference type="InterPro" id="IPR036019">
    <property type="entry name" value="MscL_channel"/>
</dbReference>
<name>A0A2T0ZYQ0_9ACTN</name>
<dbReference type="GO" id="GO:0008381">
    <property type="term" value="F:mechanosensitive monoatomic ion channel activity"/>
    <property type="evidence" value="ECO:0007669"/>
    <property type="project" value="UniProtKB-UniRule"/>
</dbReference>
<dbReference type="Proteomes" id="UP000237752">
    <property type="component" value="Unassembled WGS sequence"/>
</dbReference>
<dbReference type="EMBL" id="PVUE01000011">
    <property type="protein sequence ID" value="PRZ41218.1"/>
    <property type="molecule type" value="Genomic_DNA"/>
</dbReference>
<dbReference type="InterPro" id="IPR019823">
    <property type="entry name" value="Mechanosensitive_channel_CS"/>
</dbReference>
<evidence type="ECO:0000256" key="6">
    <source>
        <dbReference type="ARBA" id="ARBA00022989"/>
    </source>
</evidence>
<evidence type="ECO:0000313" key="12">
    <source>
        <dbReference type="Proteomes" id="UP000237752"/>
    </source>
</evidence>
<dbReference type="PROSITE" id="PS01327">
    <property type="entry name" value="MSCL"/>
    <property type="match status" value="1"/>
</dbReference>
<keyword evidence="3 10" id="KW-0813">Transport</keyword>
<evidence type="ECO:0000256" key="7">
    <source>
        <dbReference type="ARBA" id="ARBA00023065"/>
    </source>
</evidence>
<evidence type="ECO:0000256" key="4">
    <source>
        <dbReference type="ARBA" id="ARBA00022475"/>
    </source>
</evidence>
<dbReference type="PANTHER" id="PTHR30266">
    <property type="entry name" value="MECHANOSENSITIVE CHANNEL MSCL"/>
    <property type="match status" value="1"/>
</dbReference>
<keyword evidence="5 10" id="KW-0812">Transmembrane</keyword>
<comment type="subunit">
    <text evidence="10">Homopentamer.</text>
</comment>
<evidence type="ECO:0000256" key="10">
    <source>
        <dbReference type="HAMAP-Rule" id="MF_00115"/>
    </source>
</evidence>
<dbReference type="PRINTS" id="PR01264">
    <property type="entry name" value="MECHCHANNEL"/>
</dbReference>
<comment type="caution">
    <text evidence="11">The sequence shown here is derived from an EMBL/GenBank/DDBJ whole genome shotgun (WGS) entry which is preliminary data.</text>
</comment>
<dbReference type="RefSeq" id="WP_106349589.1">
    <property type="nucleotide sequence ID" value="NZ_PVUE01000011.1"/>
</dbReference>
<evidence type="ECO:0000256" key="2">
    <source>
        <dbReference type="ARBA" id="ARBA00007254"/>
    </source>
</evidence>
<evidence type="ECO:0000256" key="8">
    <source>
        <dbReference type="ARBA" id="ARBA00023136"/>
    </source>
</evidence>
<evidence type="ECO:0000256" key="9">
    <source>
        <dbReference type="ARBA" id="ARBA00023303"/>
    </source>
</evidence>
<feature type="transmembrane region" description="Helical" evidence="10">
    <location>
        <begin position="64"/>
        <end position="87"/>
    </location>
</feature>
<comment type="subcellular location">
    <subcellularLocation>
        <location evidence="1 10">Cell membrane</location>
        <topology evidence="1 10">Multi-pass membrane protein</topology>
    </subcellularLocation>
</comment>
<feature type="transmembrane region" description="Helical" evidence="10">
    <location>
        <begin position="12"/>
        <end position="33"/>
    </location>
</feature>
<evidence type="ECO:0000256" key="3">
    <source>
        <dbReference type="ARBA" id="ARBA00022448"/>
    </source>
</evidence>
<keyword evidence="7 10" id="KW-0406">Ion transport</keyword>
<dbReference type="InterPro" id="IPR037673">
    <property type="entry name" value="MSC/AndL"/>
</dbReference>
<sequence>MKGFKDFIMRGNVVDLAVAVVIGTAFTALVTSFTDSFINPLIGLIGGGGKVGGEFVVNGQHFTYGAFITAIITFLLVAAVVYFVIVLPMKKIQDRRKAGIEEGPAEPTDIELLTEIRDSLRAPRP</sequence>
<dbReference type="GO" id="GO:0005886">
    <property type="term" value="C:plasma membrane"/>
    <property type="evidence" value="ECO:0007669"/>
    <property type="project" value="UniProtKB-SubCell"/>
</dbReference>
<keyword evidence="12" id="KW-1185">Reference proteome</keyword>
<evidence type="ECO:0000313" key="11">
    <source>
        <dbReference type="EMBL" id="PRZ41218.1"/>
    </source>
</evidence>
<dbReference type="HAMAP" id="MF_00115">
    <property type="entry name" value="MscL"/>
    <property type="match status" value="1"/>
</dbReference>
<gene>
    <name evidence="10" type="primary">mscL</name>
    <name evidence="11" type="ORF">CLV47_11195</name>
</gene>
<dbReference type="Gene3D" id="1.10.1200.120">
    <property type="entry name" value="Large-conductance mechanosensitive channel, MscL, domain 1"/>
    <property type="match status" value="1"/>
</dbReference>
<dbReference type="OrthoDB" id="9810350at2"/>
<dbReference type="AlphaFoldDB" id="A0A2T0ZYQ0"/>
<proteinExistence type="inferred from homology"/>
<dbReference type="InterPro" id="IPR001185">
    <property type="entry name" value="MS_channel"/>
</dbReference>
<evidence type="ECO:0000256" key="5">
    <source>
        <dbReference type="ARBA" id="ARBA00022692"/>
    </source>
</evidence>
<evidence type="ECO:0000256" key="1">
    <source>
        <dbReference type="ARBA" id="ARBA00004651"/>
    </source>
</evidence>
<keyword evidence="9 10" id="KW-0407">Ion channel</keyword>
<keyword evidence="8 10" id="KW-0472">Membrane</keyword>
<dbReference type="Pfam" id="PF01741">
    <property type="entry name" value="MscL"/>
    <property type="match status" value="1"/>
</dbReference>
<dbReference type="NCBIfam" id="TIGR00220">
    <property type="entry name" value="mscL"/>
    <property type="match status" value="1"/>
</dbReference>
<comment type="similarity">
    <text evidence="2 10">Belongs to the MscL family.</text>
</comment>
<comment type="function">
    <text evidence="10">Channel that opens in response to stretch forces in the membrane lipid bilayer. May participate in the regulation of osmotic pressure changes within the cell.</text>
</comment>
<keyword evidence="4 10" id="KW-1003">Cell membrane</keyword>
<accession>A0A2T0ZYQ0</accession>
<dbReference type="PANTHER" id="PTHR30266:SF2">
    <property type="entry name" value="LARGE-CONDUCTANCE MECHANOSENSITIVE CHANNEL"/>
    <property type="match status" value="1"/>
</dbReference>
<reference evidence="11 12" key="1">
    <citation type="submission" date="2018-03" db="EMBL/GenBank/DDBJ databases">
        <title>Genomic Encyclopedia of Archaeal and Bacterial Type Strains, Phase II (KMG-II): from individual species to whole genera.</title>
        <authorList>
            <person name="Goeker M."/>
        </authorList>
    </citation>
    <scope>NUCLEOTIDE SEQUENCE [LARGE SCALE GENOMIC DNA]</scope>
    <source>
        <strain evidence="11 12">DSM 100065</strain>
    </source>
</reference>